<dbReference type="EMBL" id="JBCNJP010000020">
    <property type="protein sequence ID" value="KAK9059860.1"/>
    <property type="molecule type" value="Genomic_DNA"/>
</dbReference>
<comment type="caution">
    <text evidence="3">The sequence shown here is derived from an EMBL/GenBank/DDBJ whole genome shotgun (WGS) entry which is preliminary data.</text>
</comment>
<proteinExistence type="predicted"/>
<dbReference type="PANTHER" id="PTHR23054">
    <property type="entry name" value="TERNARY COMPLEX FACTOR MIP1, LEUCINE-ZIPPER-RELATED"/>
    <property type="match status" value="1"/>
</dbReference>
<accession>A0AAP0CN61</accession>
<feature type="region of interest" description="Disordered" evidence="1">
    <location>
        <begin position="1"/>
        <end position="24"/>
    </location>
</feature>
<dbReference type="Pfam" id="PF04784">
    <property type="entry name" value="DUF547"/>
    <property type="match status" value="1"/>
</dbReference>
<evidence type="ECO:0000256" key="1">
    <source>
        <dbReference type="SAM" id="MobiDB-lite"/>
    </source>
</evidence>
<organism evidence="3 4">
    <name type="scientific">Deinandra increscens subsp. villosa</name>
    <dbReference type="NCBI Taxonomy" id="3103831"/>
    <lineage>
        <taxon>Eukaryota</taxon>
        <taxon>Viridiplantae</taxon>
        <taxon>Streptophyta</taxon>
        <taxon>Embryophyta</taxon>
        <taxon>Tracheophyta</taxon>
        <taxon>Spermatophyta</taxon>
        <taxon>Magnoliopsida</taxon>
        <taxon>eudicotyledons</taxon>
        <taxon>Gunneridae</taxon>
        <taxon>Pentapetalae</taxon>
        <taxon>asterids</taxon>
        <taxon>campanulids</taxon>
        <taxon>Asterales</taxon>
        <taxon>Asteraceae</taxon>
        <taxon>Asteroideae</taxon>
        <taxon>Heliantheae alliance</taxon>
        <taxon>Madieae</taxon>
        <taxon>Madiinae</taxon>
        <taxon>Deinandra</taxon>
    </lineage>
</organism>
<feature type="compositionally biased region" description="Polar residues" evidence="1">
    <location>
        <begin position="7"/>
        <end position="24"/>
    </location>
</feature>
<dbReference type="Proteomes" id="UP001408789">
    <property type="component" value="Unassembled WGS sequence"/>
</dbReference>
<dbReference type="AlphaFoldDB" id="A0AAP0CN61"/>
<sequence length="557" mass="62651">MLRLDSDSTPPISPLSSRHSSFQGCSWSNGQIRKDDFGGVLDMTPRASYNFTPDEKLGKLLLDQSPIWSESEMTPCSTSFSSNASNGTPNSKSSMELVKEITSLETEILHLERYLLSLYRTAFQPHVHDVQTKKPPSEHKRESQLQLQTVSDQSVFKVKSDAWLSGYNGQRSSQHGGFAGLNCQIDSAKLNSSSRKERKTGRCSLGDHLGTSCTDNNLLDGPDRLSEDIIKCISLIYCKLGDQNKAQSGPLVSSASSLSSSGTNCTRNLSDTWSPYCSEEPTWDSKHEKLKDERRPYAEIIEVLKINVDDDGFNYASRMLKKFRTLVKKLETVDPGKMKREQKLAFWINIHNALVMHAYLAYGTHNNTKSNSILKATYNIGGHSINAYIIQISILGIKSHFRASVCLLSSLLSPGRKLKTEPNKHTYAIEYPEPLVHFALSLGAFSDPAVRVYNAKTVFQDLRLAKQEFIRSTVYVNKETRIYLPKILYFFAKDMAMSMASLLEMVNACLSESQQKLMTMSIKGKPEKPEKRVYWLSQSCIFRYAIHRETAEGRLSV</sequence>
<dbReference type="PANTHER" id="PTHR23054:SF15">
    <property type="entry name" value="OS08G0515700 PROTEIN"/>
    <property type="match status" value="1"/>
</dbReference>
<protein>
    <recommendedName>
        <fullName evidence="2">DUF547 domain-containing protein</fullName>
    </recommendedName>
</protein>
<keyword evidence="4" id="KW-1185">Reference proteome</keyword>
<reference evidence="3 4" key="1">
    <citation type="submission" date="2024-04" db="EMBL/GenBank/DDBJ databases">
        <title>The reference genome of an endangered Asteraceae, Deinandra increscens subsp. villosa, native to the Central Coast of California.</title>
        <authorList>
            <person name="Guilliams M."/>
            <person name="Hasenstab-Lehman K."/>
            <person name="Meyer R."/>
            <person name="Mcevoy S."/>
        </authorList>
    </citation>
    <scope>NUCLEOTIDE SEQUENCE [LARGE SCALE GENOMIC DNA]</scope>
    <source>
        <tissue evidence="3">Leaf</tissue>
    </source>
</reference>
<dbReference type="InterPro" id="IPR006869">
    <property type="entry name" value="DUF547"/>
</dbReference>
<evidence type="ECO:0000313" key="3">
    <source>
        <dbReference type="EMBL" id="KAK9059860.1"/>
    </source>
</evidence>
<feature type="region of interest" description="Disordered" evidence="1">
    <location>
        <begin position="73"/>
        <end position="92"/>
    </location>
</feature>
<feature type="domain" description="DUF547" evidence="2">
    <location>
        <begin position="337"/>
        <end position="470"/>
    </location>
</feature>
<name>A0AAP0CN61_9ASTR</name>
<gene>
    <name evidence="3" type="ORF">SSX86_020564</name>
</gene>
<evidence type="ECO:0000313" key="4">
    <source>
        <dbReference type="Proteomes" id="UP001408789"/>
    </source>
</evidence>
<evidence type="ECO:0000259" key="2">
    <source>
        <dbReference type="Pfam" id="PF04784"/>
    </source>
</evidence>